<dbReference type="PANTHER" id="PTHR22870:SF408">
    <property type="entry name" value="OS09G0560450 PROTEIN"/>
    <property type="match status" value="1"/>
</dbReference>
<sequence length="781" mass="86004">MGGLCSCFHSSDDEEQESAGSVEFISGHGTPSHCFQFLMAYNILFQRGHVRPVSSAHQGRAVVVPSPSDDDSISDTFRPPPRPLPYDDPQSQTTASMLGKLSFPCHEPSELGRSSEADGATEELKKSVFDGDSKKILSDSSVEQPLKQTKTGFAYVFHQVEDEDVCPTCLEDYTVENPKITLLCSHHFHLSCIYEWMERSDKCPFCGKCCDVMPMPVDDRCEILLRCGILLCRHQWVTKVGFCYAGASERPRWDSITPVRFFYLSFHYLPGGNTKLQSRNPLPVGLCFRIPIWKLIEASRCGKMGVDEVLCDFRPVNFPMKSAIYVWGYNHCGQTARKGKDCHLRIPKQLSPKLFNASAGKNLRWLDVACGREHTAAVASDGSLYTWGSNDYGQLGDGTEESAKHPTKVKLLQTEFVKSVSCGAHCTAAIAEPRENDGSISTGRLWVWGQNQGSNYPRLYWGAFSPNTIIRQVSCGAAHTVALSDEGLVQAWGYNEYGQLGRGFTCEGLQGSRVLNAYGKFLDEAPELVKITQVSCGEYHTAAISENGDLYTWGLGSMGQLGHCSLQYGDKELIPRRVVALDGVMIKDVACGGVHTCARTIEGALYAWGGGQAGQLGLGPQTGHFSCVANSSEMLFRNIPVLIIPSGVHLVTCGHSHTLVYMRDGRIYGWGYNNYGQAANEKSTYAWFPSPVDWWVGEVTRLAAGGGHSVVITDACTLKELCEFRLAENVTKSNSLLIEDVASRTGSDALARLCERLRLLGWFSVPLISDYTGYVFFENVI</sequence>
<evidence type="ECO:0000256" key="3">
    <source>
        <dbReference type="PROSITE-ProRule" id="PRU00235"/>
    </source>
</evidence>
<comment type="caution">
    <text evidence="6">The sequence shown here is derived from an EMBL/GenBank/DDBJ whole genome shotgun (WGS) entry which is preliminary data.</text>
</comment>
<evidence type="ECO:0000256" key="1">
    <source>
        <dbReference type="ARBA" id="ARBA00022737"/>
    </source>
</evidence>
<feature type="repeat" description="RCC1" evidence="3">
    <location>
        <begin position="382"/>
        <end position="433"/>
    </location>
</feature>
<feature type="repeat" description="RCC1" evidence="3">
    <location>
        <begin position="665"/>
        <end position="715"/>
    </location>
</feature>
<dbReference type="PROSITE" id="PS50012">
    <property type="entry name" value="RCC1_3"/>
    <property type="match status" value="7"/>
</dbReference>
<dbReference type="Proteomes" id="UP001552299">
    <property type="component" value="Unassembled WGS sequence"/>
</dbReference>
<gene>
    <name evidence="6" type="ORF">M5K25_013220</name>
</gene>
<proteinExistence type="predicted"/>
<dbReference type="EMBL" id="JANQDX010000011">
    <property type="protein sequence ID" value="KAL0915766.1"/>
    <property type="molecule type" value="Genomic_DNA"/>
</dbReference>
<feature type="repeat" description="RCC1" evidence="3">
    <location>
        <begin position="603"/>
        <end position="664"/>
    </location>
</feature>
<accession>A0ABD0USR3</accession>
<organism evidence="6 7">
    <name type="scientific">Dendrobium thyrsiflorum</name>
    <name type="common">Pinecone-like raceme dendrobium</name>
    <name type="synonym">Orchid</name>
    <dbReference type="NCBI Taxonomy" id="117978"/>
    <lineage>
        <taxon>Eukaryota</taxon>
        <taxon>Viridiplantae</taxon>
        <taxon>Streptophyta</taxon>
        <taxon>Embryophyta</taxon>
        <taxon>Tracheophyta</taxon>
        <taxon>Spermatophyta</taxon>
        <taxon>Magnoliopsida</taxon>
        <taxon>Liliopsida</taxon>
        <taxon>Asparagales</taxon>
        <taxon>Orchidaceae</taxon>
        <taxon>Epidendroideae</taxon>
        <taxon>Malaxideae</taxon>
        <taxon>Dendrobiinae</taxon>
        <taxon>Dendrobium</taxon>
    </lineage>
</organism>
<keyword evidence="7" id="KW-1185">Reference proteome</keyword>
<dbReference type="GO" id="GO:0008270">
    <property type="term" value="F:zinc ion binding"/>
    <property type="evidence" value="ECO:0007669"/>
    <property type="project" value="UniProtKB-KW"/>
</dbReference>
<dbReference type="CDD" id="cd23116">
    <property type="entry name" value="RING-H2_AIRP1-like"/>
    <property type="match status" value="1"/>
</dbReference>
<keyword evidence="2" id="KW-0479">Metal-binding</keyword>
<feature type="repeat" description="RCC1" evidence="3">
    <location>
        <begin position="322"/>
        <end position="381"/>
    </location>
</feature>
<dbReference type="InterPro" id="IPR009091">
    <property type="entry name" value="RCC1/BLIP-II"/>
</dbReference>
<evidence type="ECO:0000259" key="5">
    <source>
        <dbReference type="PROSITE" id="PS50089"/>
    </source>
</evidence>
<keyword evidence="2" id="KW-0862">Zinc</keyword>
<evidence type="ECO:0000256" key="4">
    <source>
        <dbReference type="SAM" id="MobiDB-lite"/>
    </source>
</evidence>
<protein>
    <recommendedName>
        <fullName evidence="5">RING-type domain-containing protein</fullName>
    </recommendedName>
</protein>
<feature type="repeat" description="RCC1" evidence="3">
    <location>
        <begin position="487"/>
        <end position="547"/>
    </location>
</feature>
<dbReference type="PROSITE" id="PS50089">
    <property type="entry name" value="ZF_RING_2"/>
    <property type="match status" value="1"/>
</dbReference>
<dbReference type="SUPFAM" id="SSF57850">
    <property type="entry name" value="RING/U-box"/>
    <property type="match status" value="1"/>
</dbReference>
<dbReference type="Pfam" id="PF13639">
    <property type="entry name" value="zf-RING_2"/>
    <property type="match status" value="1"/>
</dbReference>
<keyword evidence="2" id="KW-0863">Zinc-finger</keyword>
<feature type="repeat" description="RCC1" evidence="3">
    <location>
        <begin position="548"/>
        <end position="602"/>
    </location>
</feature>
<dbReference type="Pfam" id="PF25390">
    <property type="entry name" value="WD40_RLD"/>
    <property type="match status" value="1"/>
</dbReference>
<dbReference type="InterPro" id="IPR058923">
    <property type="entry name" value="RCC1-like_dom"/>
</dbReference>
<dbReference type="PANTHER" id="PTHR22870">
    <property type="entry name" value="REGULATOR OF CHROMOSOME CONDENSATION"/>
    <property type="match status" value="1"/>
</dbReference>
<evidence type="ECO:0000313" key="6">
    <source>
        <dbReference type="EMBL" id="KAL0915766.1"/>
    </source>
</evidence>
<dbReference type="Gene3D" id="2.130.10.30">
    <property type="entry name" value="Regulator of chromosome condensation 1/beta-lactamase-inhibitor protein II"/>
    <property type="match status" value="2"/>
</dbReference>
<feature type="repeat" description="RCC1" evidence="3">
    <location>
        <begin position="443"/>
        <end position="486"/>
    </location>
</feature>
<keyword evidence="1" id="KW-0677">Repeat</keyword>
<dbReference type="PROSITE" id="PS00626">
    <property type="entry name" value="RCC1_2"/>
    <property type="match status" value="2"/>
</dbReference>
<reference evidence="6 7" key="1">
    <citation type="journal article" date="2024" name="Plant Biotechnol. J.">
        <title>Dendrobium thyrsiflorum genome and its molecular insights into genes involved in important horticultural traits.</title>
        <authorList>
            <person name="Chen B."/>
            <person name="Wang J.Y."/>
            <person name="Zheng P.J."/>
            <person name="Li K.L."/>
            <person name="Liang Y.M."/>
            <person name="Chen X.F."/>
            <person name="Zhang C."/>
            <person name="Zhao X."/>
            <person name="He X."/>
            <person name="Zhang G.Q."/>
            <person name="Liu Z.J."/>
            <person name="Xu Q."/>
        </authorList>
    </citation>
    <scope>NUCLEOTIDE SEQUENCE [LARGE SCALE GENOMIC DNA]</scope>
    <source>
        <strain evidence="6">GZMU011</strain>
    </source>
</reference>
<dbReference type="PRINTS" id="PR00633">
    <property type="entry name" value="RCCNDNSATION"/>
</dbReference>
<feature type="domain" description="RING-type" evidence="5">
    <location>
        <begin position="166"/>
        <end position="206"/>
    </location>
</feature>
<evidence type="ECO:0000313" key="7">
    <source>
        <dbReference type="Proteomes" id="UP001552299"/>
    </source>
</evidence>
<dbReference type="InterPro" id="IPR013083">
    <property type="entry name" value="Znf_RING/FYVE/PHD"/>
</dbReference>
<dbReference type="Gene3D" id="3.30.40.10">
    <property type="entry name" value="Zinc/RING finger domain, C3HC4 (zinc finger)"/>
    <property type="match status" value="1"/>
</dbReference>
<evidence type="ECO:0000256" key="2">
    <source>
        <dbReference type="PROSITE-ProRule" id="PRU00175"/>
    </source>
</evidence>
<dbReference type="SMART" id="SM00184">
    <property type="entry name" value="RING"/>
    <property type="match status" value="1"/>
</dbReference>
<dbReference type="InterPro" id="IPR001841">
    <property type="entry name" value="Znf_RING"/>
</dbReference>
<dbReference type="InterPro" id="IPR000408">
    <property type="entry name" value="Reg_chr_condens"/>
</dbReference>
<dbReference type="SUPFAM" id="SSF50985">
    <property type="entry name" value="RCC1/BLIP-II"/>
    <property type="match status" value="1"/>
</dbReference>
<dbReference type="AlphaFoldDB" id="A0ABD0USR3"/>
<dbReference type="InterPro" id="IPR051210">
    <property type="entry name" value="Ub_ligase/GEF_domain"/>
</dbReference>
<feature type="region of interest" description="Disordered" evidence="4">
    <location>
        <begin position="60"/>
        <end position="93"/>
    </location>
</feature>
<name>A0ABD0USR3_DENTH</name>